<dbReference type="EMBL" id="JRFJ01000001">
    <property type="protein sequence ID" value="KHJ55689.1"/>
    <property type="molecule type" value="Genomic_DNA"/>
</dbReference>
<evidence type="ECO:0000313" key="3">
    <source>
        <dbReference type="Proteomes" id="UP000030826"/>
    </source>
</evidence>
<proteinExistence type="predicted"/>
<dbReference type="Gene3D" id="3.10.180.10">
    <property type="entry name" value="2,3-Dihydroxybiphenyl 1,2-Dioxygenase, domain 1"/>
    <property type="match status" value="1"/>
</dbReference>
<dbReference type="OrthoDB" id="9812467at2"/>
<evidence type="ECO:0000313" key="2">
    <source>
        <dbReference type="EMBL" id="KHJ55689.1"/>
    </source>
</evidence>
<gene>
    <name evidence="2" type="ORF">LA66_03330</name>
</gene>
<reference evidence="2 3" key="1">
    <citation type="submission" date="2014-09" db="EMBL/GenBank/DDBJ databases">
        <title>Isolation and characterization of Aurantimonas altamirensis ON-56566 from clinical sample following a dog bite.</title>
        <authorList>
            <person name="Eshaghi A."/>
            <person name="Li A."/>
            <person name="Shahinas D."/>
            <person name="Bahn P."/>
            <person name="Kus J.V."/>
            <person name="Patel S.N."/>
        </authorList>
    </citation>
    <scope>NUCLEOTIDE SEQUENCE [LARGE SCALE GENOMIC DNA]</scope>
    <source>
        <strain evidence="2 3">ON-56566</strain>
    </source>
</reference>
<dbReference type="SUPFAM" id="SSF54593">
    <property type="entry name" value="Glyoxalase/Bleomycin resistance protein/Dihydroxybiphenyl dioxygenase"/>
    <property type="match status" value="1"/>
</dbReference>
<sequence>MTRGIDHLVVAVRDLDEAGDLYGRLGFQVGARNRHPWGTENRLVQFRSSFIELISVGQDGVAISPHGPGRFSFGAFVRDYLKLREGLAMLVLDSVDAKADAAGFARAGIGDFEPFFFERKGRRPDGSETHVAFTLAFAADPSAPDAGFFVCQQHYPENFWNADFQTHRNGGRDVVGVTLVAAHPREPEAFLAAFTGATPQDDGIVPLDGGRLEVVRADHGDGARFTAFAVAVPDIDGQAERLSVGGIAFERAGDRLAIPAEAAYGVEIRFERGT</sequence>
<accession>A0A0B1Q5L6</accession>
<dbReference type="InterPro" id="IPR025870">
    <property type="entry name" value="Glyoxalase-like_dom"/>
</dbReference>
<evidence type="ECO:0000259" key="1">
    <source>
        <dbReference type="Pfam" id="PF13468"/>
    </source>
</evidence>
<organism evidence="2 3">
    <name type="scientific">Aureimonas altamirensis</name>
    <dbReference type="NCBI Taxonomy" id="370622"/>
    <lineage>
        <taxon>Bacteria</taxon>
        <taxon>Pseudomonadati</taxon>
        <taxon>Pseudomonadota</taxon>
        <taxon>Alphaproteobacteria</taxon>
        <taxon>Hyphomicrobiales</taxon>
        <taxon>Aurantimonadaceae</taxon>
        <taxon>Aureimonas</taxon>
    </lineage>
</organism>
<dbReference type="PANTHER" id="PTHR40265:SF1">
    <property type="entry name" value="GLYOXALASE-LIKE DOMAIN-CONTAINING PROTEIN"/>
    <property type="match status" value="1"/>
</dbReference>
<comment type="caution">
    <text evidence="2">The sequence shown here is derived from an EMBL/GenBank/DDBJ whole genome shotgun (WGS) entry which is preliminary data.</text>
</comment>
<dbReference type="Proteomes" id="UP000030826">
    <property type="component" value="Unassembled WGS sequence"/>
</dbReference>
<dbReference type="STRING" id="370622.LA66_03330"/>
<dbReference type="PANTHER" id="PTHR40265">
    <property type="entry name" value="BLL2707 PROTEIN"/>
    <property type="match status" value="1"/>
</dbReference>
<feature type="domain" description="Glyoxalase-like" evidence="1">
    <location>
        <begin position="5"/>
        <end position="193"/>
    </location>
</feature>
<name>A0A0B1Q5L6_9HYPH</name>
<dbReference type="Pfam" id="PF13468">
    <property type="entry name" value="Glyoxalase_3"/>
    <property type="match status" value="1"/>
</dbReference>
<dbReference type="RefSeq" id="WP_039188697.1">
    <property type="nucleotide sequence ID" value="NZ_JRFJ01000001.1"/>
</dbReference>
<dbReference type="InterPro" id="IPR029068">
    <property type="entry name" value="Glyas_Bleomycin-R_OHBP_Dase"/>
</dbReference>
<protein>
    <submittedName>
        <fullName evidence="2">Glyoxalase</fullName>
    </submittedName>
</protein>
<dbReference type="AlphaFoldDB" id="A0A0B1Q5L6"/>